<sequence>MSSVKVVHLDVYFLVVKRCQAAGSYLERQSKIKRLFSKKPKERTMPEVNVLPTPVLVPPEEAPEIIGPQGPPPVPGEVPAAEVAPPPLQEPPTGGTTQQAMPGTTRVTTAQRMPPQPQPAASHAAITATPPIPPALGATSGTQPAVVMPEAGQAGVPSGDVMRPAGSTPLDISRMGGPQHAEREAAALRDAAERATAPRPTPVTFQDEAPEEPTDPQMQSRALPSQETHVRGAAGYPAPVSHPRLGPGVAKAPVQRRPEFEDKKAEEEVLQDQKLDANAVDPPRGRSRERIIIHPPAQHEGLPARAGPADVSRYEEEEEAEEGGHDVEVQEEGYHPDEEQQPEAEIAWAPAEPAGRDASPTRLELRAQGVPGYSNQESHKTERDGWVDDKAPAAQEPTELTSARRAASRLERRQQGVPGYVPQESLRTAREEWPGEEASATEEPGEHTPAIEEPNQAPPHAVPVSTAEAPQGLPQEKGADPEPPLQGLGERHDVNVPEQEEANAGGADTRGQAIQTAYPEQPRTPATSMADASAQRPSEWAPEAGVGDQGHVVAVPAVPAEPKAAPEGERAPISRGQSVWAHPAAVQPVLERKSSFESRHLAAFEDRLYDRLLQEGTERARKEQTLGSRQHAGKFLEELSQAVRHGVMEERRRLRQQIEEQGLDVTMEQTRDKSIGKMTAVDQEAAQAAVKDPWTESLAEVASPDFSQSVSRPPIAGDKAKAAAKEAWTISLA</sequence>
<evidence type="ECO:0000313" key="2">
    <source>
        <dbReference type="EMBL" id="CAL5224530.1"/>
    </source>
</evidence>
<dbReference type="Proteomes" id="UP001497392">
    <property type="component" value="Unassembled WGS sequence"/>
</dbReference>
<feature type="compositionally biased region" description="Low complexity" evidence="1">
    <location>
        <begin position="119"/>
        <end position="129"/>
    </location>
</feature>
<comment type="caution">
    <text evidence="2">The sequence shown here is derived from an EMBL/GenBank/DDBJ whole genome shotgun (WGS) entry which is preliminary data.</text>
</comment>
<feature type="compositionally biased region" description="Basic and acidic residues" evidence="1">
    <location>
        <begin position="256"/>
        <end position="275"/>
    </location>
</feature>
<organism evidence="2 3">
    <name type="scientific">Coccomyxa viridis</name>
    <dbReference type="NCBI Taxonomy" id="1274662"/>
    <lineage>
        <taxon>Eukaryota</taxon>
        <taxon>Viridiplantae</taxon>
        <taxon>Chlorophyta</taxon>
        <taxon>core chlorophytes</taxon>
        <taxon>Trebouxiophyceae</taxon>
        <taxon>Trebouxiophyceae incertae sedis</taxon>
        <taxon>Coccomyxaceae</taxon>
        <taxon>Coccomyxa</taxon>
    </lineage>
</organism>
<evidence type="ECO:0000256" key="1">
    <source>
        <dbReference type="SAM" id="MobiDB-lite"/>
    </source>
</evidence>
<name>A0ABP1FXB8_9CHLO</name>
<accession>A0ABP1FXB8</accession>
<gene>
    <name evidence="2" type="primary">g7229</name>
    <name evidence="2" type="ORF">VP750_LOCUS6189</name>
</gene>
<feature type="compositionally biased region" description="Polar residues" evidence="1">
    <location>
        <begin position="94"/>
        <end position="111"/>
    </location>
</feature>
<feature type="compositionally biased region" description="Polar residues" evidence="1">
    <location>
        <begin position="216"/>
        <end position="227"/>
    </location>
</feature>
<feature type="compositionally biased region" description="Basic and acidic residues" evidence="1">
    <location>
        <begin position="283"/>
        <end position="292"/>
    </location>
</feature>
<dbReference type="EMBL" id="CAXHTA020000011">
    <property type="protein sequence ID" value="CAL5224530.1"/>
    <property type="molecule type" value="Genomic_DNA"/>
</dbReference>
<feature type="compositionally biased region" description="Low complexity" evidence="1">
    <location>
        <begin position="194"/>
        <end position="204"/>
    </location>
</feature>
<evidence type="ECO:0000313" key="3">
    <source>
        <dbReference type="Proteomes" id="UP001497392"/>
    </source>
</evidence>
<protein>
    <submittedName>
        <fullName evidence="2">G7229 protein</fullName>
    </submittedName>
</protein>
<feature type="compositionally biased region" description="Low complexity" evidence="1">
    <location>
        <begin position="343"/>
        <end position="353"/>
    </location>
</feature>
<feature type="region of interest" description="Disordered" evidence="1">
    <location>
        <begin position="50"/>
        <end position="545"/>
    </location>
</feature>
<proteinExistence type="predicted"/>
<feature type="compositionally biased region" description="Basic and acidic residues" evidence="1">
    <location>
        <begin position="322"/>
        <end position="338"/>
    </location>
</feature>
<reference evidence="2 3" key="1">
    <citation type="submission" date="2024-06" db="EMBL/GenBank/DDBJ databases">
        <authorList>
            <person name="Kraege A."/>
            <person name="Thomma B."/>
        </authorList>
    </citation>
    <scope>NUCLEOTIDE SEQUENCE [LARGE SCALE GENOMIC DNA]</scope>
</reference>
<feature type="compositionally biased region" description="Basic and acidic residues" evidence="1">
    <location>
        <begin position="180"/>
        <end position="193"/>
    </location>
</feature>
<keyword evidence="3" id="KW-1185">Reference proteome</keyword>
<feature type="compositionally biased region" description="Basic and acidic residues" evidence="1">
    <location>
        <begin position="377"/>
        <end position="391"/>
    </location>
</feature>